<dbReference type="EMBL" id="CP014227">
    <property type="protein sequence ID" value="AMD85244.1"/>
    <property type="molecule type" value="Genomic_DNA"/>
</dbReference>
<reference evidence="1 2" key="1">
    <citation type="submission" date="2016-02" db="EMBL/GenBank/DDBJ databases">
        <authorList>
            <person name="Holder M.E."/>
            <person name="Ajami N.J."/>
            <person name="Petrosino J.F."/>
        </authorList>
    </citation>
    <scope>NUCLEOTIDE SEQUENCE [LARGE SCALE GENOMIC DNA]</scope>
    <source>
        <strain evidence="1 2">CCUG 32990</strain>
    </source>
</reference>
<organism evidence="1 2">
    <name type="scientific">Capnocytophaga haemolytica</name>
    <dbReference type="NCBI Taxonomy" id="45243"/>
    <lineage>
        <taxon>Bacteria</taxon>
        <taxon>Pseudomonadati</taxon>
        <taxon>Bacteroidota</taxon>
        <taxon>Flavobacteriia</taxon>
        <taxon>Flavobacteriales</taxon>
        <taxon>Flavobacteriaceae</taxon>
        <taxon>Capnocytophaga</taxon>
    </lineage>
</organism>
<dbReference type="RefSeq" id="WP_066429479.1">
    <property type="nucleotide sequence ID" value="NZ_CP014227.1"/>
</dbReference>
<keyword evidence="2" id="KW-1185">Reference proteome</keyword>
<accession>A0ABN4KEH7</accession>
<dbReference type="Proteomes" id="UP000065822">
    <property type="component" value="Chromosome"/>
</dbReference>
<protein>
    <submittedName>
        <fullName evidence="1">Uncharacterized protein</fullName>
    </submittedName>
</protein>
<proteinExistence type="predicted"/>
<gene>
    <name evidence="1" type="ORF">AXF12_06810</name>
</gene>
<name>A0ABN4KEH7_9FLAO</name>
<evidence type="ECO:0000313" key="1">
    <source>
        <dbReference type="EMBL" id="AMD85244.1"/>
    </source>
</evidence>
<evidence type="ECO:0000313" key="2">
    <source>
        <dbReference type="Proteomes" id="UP000065822"/>
    </source>
</evidence>
<sequence length="114" mass="13307">MIEKMYRKDEKDLEKKFLMEQLAITKEIIVKATPSIIVVNNAYASRKIKQGIFHCEFDNEIGTYRLNEDGLNDIPIFFISMLTGQSALDKGSYERLIWHIKFVKEKLGINVNHQ</sequence>